<accession>A0A2K9AYH3</accession>
<dbReference type="Gene3D" id="3.20.20.80">
    <property type="entry name" value="Glycosidases"/>
    <property type="match status" value="1"/>
</dbReference>
<dbReference type="SMART" id="SM00642">
    <property type="entry name" value="Aamy"/>
    <property type="match status" value="1"/>
</dbReference>
<organism evidence="3 4">
    <name type="scientific">Bifidobacterium breve</name>
    <dbReference type="NCBI Taxonomy" id="1685"/>
    <lineage>
        <taxon>Bacteria</taxon>
        <taxon>Bacillati</taxon>
        <taxon>Actinomycetota</taxon>
        <taxon>Actinomycetes</taxon>
        <taxon>Bifidobacteriales</taxon>
        <taxon>Bifidobacteriaceae</taxon>
        <taxon>Bifidobacterium</taxon>
    </lineage>
</organism>
<evidence type="ECO:0000256" key="1">
    <source>
        <dbReference type="SAM" id="MobiDB-lite"/>
    </source>
</evidence>
<proteinExistence type="predicted"/>
<protein>
    <submittedName>
        <fullName evidence="3">Alpha-glucosidase</fullName>
    </submittedName>
</protein>
<evidence type="ECO:0000313" key="3">
    <source>
        <dbReference type="EMBL" id="AUE02172.1"/>
    </source>
</evidence>
<dbReference type="SUPFAM" id="SSF51445">
    <property type="entry name" value="(Trans)glycosidases"/>
    <property type="match status" value="1"/>
</dbReference>
<gene>
    <name evidence="3" type="ORF">BB215W447A_0133</name>
</gene>
<dbReference type="InterPro" id="IPR045857">
    <property type="entry name" value="O16G_dom_2"/>
</dbReference>
<evidence type="ECO:0000313" key="4">
    <source>
        <dbReference type="Proteomes" id="UP000232491"/>
    </source>
</evidence>
<dbReference type="AlphaFoldDB" id="A0A2K9AYH3"/>
<dbReference type="EMBL" id="CP021558">
    <property type="protein sequence ID" value="AUE02172.1"/>
    <property type="molecule type" value="Genomic_DNA"/>
</dbReference>
<feature type="domain" description="Glycosyl hydrolase family 13 catalytic" evidence="2">
    <location>
        <begin position="24"/>
        <end position="170"/>
    </location>
</feature>
<dbReference type="Pfam" id="PF00128">
    <property type="entry name" value="Alpha-amylase"/>
    <property type="match status" value="1"/>
</dbReference>
<evidence type="ECO:0000259" key="2">
    <source>
        <dbReference type="SMART" id="SM00642"/>
    </source>
</evidence>
<name>A0A2K9AYH3_BIFBR</name>
<dbReference type="Gene3D" id="3.90.400.10">
    <property type="entry name" value="Oligo-1,6-glucosidase, Domain 2"/>
    <property type="match status" value="1"/>
</dbReference>
<dbReference type="InterPro" id="IPR006047">
    <property type="entry name" value="GH13_cat_dom"/>
</dbReference>
<reference evidence="3 4" key="1">
    <citation type="submission" date="2017-05" db="EMBL/GenBank/DDBJ databases">
        <title>Comparative genomics and methylome analysis of the gut commensal Bifidobacterium breve.</title>
        <authorList>
            <person name="Bottacini F."/>
            <person name="Morrissey R."/>
            <person name="Roberts R.J."/>
            <person name="James K."/>
            <person name="van Breen J."/>
            <person name="Egan M."/>
            <person name="Lambert J."/>
            <person name="van Limpt K."/>
            <person name="Stanton C."/>
            <person name="Knol J."/>
            <person name="O' Connell Motherway M."/>
            <person name="van Sinderen D."/>
        </authorList>
    </citation>
    <scope>NUCLEOTIDE SEQUENCE [LARGE SCALE GENOMIC DNA]</scope>
    <source>
        <strain evidence="3 4">215W447a</strain>
    </source>
</reference>
<dbReference type="PANTHER" id="PTHR10357">
    <property type="entry name" value="ALPHA-AMYLASE FAMILY MEMBER"/>
    <property type="match status" value="1"/>
</dbReference>
<dbReference type="Proteomes" id="UP000232491">
    <property type="component" value="Chromosome"/>
</dbReference>
<dbReference type="GO" id="GO:0005975">
    <property type="term" value="P:carbohydrate metabolic process"/>
    <property type="evidence" value="ECO:0007669"/>
    <property type="project" value="InterPro"/>
</dbReference>
<feature type="region of interest" description="Disordered" evidence="1">
    <location>
        <begin position="147"/>
        <end position="171"/>
    </location>
</feature>
<dbReference type="InterPro" id="IPR017853">
    <property type="entry name" value="GH"/>
</dbReference>
<sequence length="171" mass="18916">MSSRVRHAEASPRPSWLSSARFYEVYPQSFADSNGDGIGDLRGLTERLGYIHDLGCNALWINPCFDSPFKDAGYDVRDYTKVAPRYGTNDDLTALFEHAHTLGMHVLLDLVPGHTSEEHPWFQTSSRPDPTERVTPVDADRTIPVESVTPVGQTTPPNRFALRPPPAGVGL</sequence>